<dbReference type="InterPro" id="IPR005881">
    <property type="entry name" value="Ser_O-AcTrfase"/>
</dbReference>
<dbReference type="EC" id="2.3.1.30" evidence="4 13"/>
<dbReference type="NCBIfam" id="NF041874">
    <property type="entry name" value="EPS_EpsC"/>
    <property type="match status" value="1"/>
</dbReference>
<dbReference type="NCBIfam" id="TIGR01172">
    <property type="entry name" value="cysE"/>
    <property type="match status" value="1"/>
</dbReference>
<sequence length="246" mass="27040">MFKQLIEDAKSIAERDPAAKGILEVILLYSGFHAVCLHRIAHWFYCKKLFFIARLISQINRFLTGVEIHPGAKIGKGLFIDHGMGIVIGETAEIGDNCTIYHNATLGGTGKDKGKRHPTVGNNVLISTGAKILGPFKVGDNARIGANSVVLEEVEPNTTVVGVPGRAVKRGDQRIAPSVELDQINIGDPIAQELCKLIARMERMEKLLEKHGIKMEDEKVDLSKDILKKACKDRKETGNEDIQHSN</sequence>
<dbReference type="FunFam" id="2.160.10.10:FF:000007">
    <property type="entry name" value="Serine acetyltransferase"/>
    <property type="match status" value="1"/>
</dbReference>
<dbReference type="Pfam" id="PF00132">
    <property type="entry name" value="Hexapep"/>
    <property type="match status" value="1"/>
</dbReference>
<gene>
    <name evidence="15" type="primary">cysE</name>
    <name evidence="15" type="ORF">HVS_15985</name>
</gene>
<keyword evidence="16" id="KW-1185">Reference proteome</keyword>
<reference evidence="15 16" key="1">
    <citation type="submission" date="2017-12" db="EMBL/GenBank/DDBJ databases">
        <title>Complete genome sequence of Herbivorax saccincola GGR1, a novel Cellulosome-producing hydrolytic bacterium in a thermophilic biogas plant, established by Illumina and Nanopore MinION sequencing.</title>
        <authorList>
            <person name="Pechtl A."/>
            <person name="Ruckert C."/>
            <person name="Koeck D.E."/>
            <person name="Maus I."/>
            <person name="Winkler A."/>
            <person name="Kalinowski J."/>
            <person name="Puhler A."/>
            <person name="Schwarz W.W."/>
            <person name="Zverlov V.V."/>
            <person name="Schluter A."/>
            <person name="Liebl W."/>
        </authorList>
    </citation>
    <scope>NUCLEOTIDE SEQUENCE [LARGE SCALE GENOMIC DNA]</scope>
    <source>
        <strain evidence="16">SR1</strain>
    </source>
</reference>
<keyword evidence="6" id="KW-0963">Cytoplasm</keyword>
<evidence type="ECO:0000256" key="12">
    <source>
        <dbReference type="ARBA" id="ARBA00049486"/>
    </source>
</evidence>
<keyword evidence="9" id="KW-0677">Repeat</keyword>
<dbReference type="InterPro" id="IPR010493">
    <property type="entry name" value="Ser_AcTrfase_N"/>
</dbReference>
<evidence type="ECO:0000256" key="6">
    <source>
        <dbReference type="ARBA" id="ARBA00022490"/>
    </source>
</evidence>
<comment type="catalytic activity">
    <reaction evidence="12 13">
        <text>L-serine + acetyl-CoA = O-acetyl-L-serine + CoA</text>
        <dbReference type="Rhea" id="RHEA:24560"/>
        <dbReference type="ChEBI" id="CHEBI:33384"/>
        <dbReference type="ChEBI" id="CHEBI:57287"/>
        <dbReference type="ChEBI" id="CHEBI:57288"/>
        <dbReference type="ChEBI" id="CHEBI:58340"/>
        <dbReference type="EC" id="2.3.1.30"/>
    </reaction>
</comment>
<dbReference type="KEGG" id="hsc:HVS_15985"/>
<dbReference type="RefSeq" id="WP_101303835.1">
    <property type="nucleotide sequence ID" value="NZ_CP025197.1"/>
</dbReference>
<keyword evidence="11 13" id="KW-0012">Acyltransferase</keyword>
<organism evidence="15 16">
    <name type="scientific">Acetivibrio saccincola</name>
    <dbReference type="NCBI Taxonomy" id="1677857"/>
    <lineage>
        <taxon>Bacteria</taxon>
        <taxon>Bacillati</taxon>
        <taxon>Bacillota</taxon>
        <taxon>Clostridia</taxon>
        <taxon>Eubacteriales</taxon>
        <taxon>Oscillospiraceae</taxon>
        <taxon>Acetivibrio</taxon>
    </lineage>
</organism>
<evidence type="ECO:0000256" key="4">
    <source>
        <dbReference type="ARBA" id="ARBA00013266"/>
    </source>
</evidence>
<evidence type="ECO:0000259" key="14">
    <source>
        <dbReference type="Pfam" id="PF06426"/>
    </source>
</evidence>
<dbReference type="SUPFAM" id="SSF51161">
    <property type="entry name" value="Trimeric LpxA-like enzymes"/>
    <property type="match status" value="1"/>
</dbReference>
<evidence type="ECO:0000256" key="11">
    <source>
        <dbReference type="ARBA" id="ARBA00023315"/>
    </source>
</evidence>
<feature type="domain" description="Serine acetyltransferase N-terminal" evidence="14">
    <location>
        <begin position="3"/>
        <end position="35"/>
    </location>
</feature>
<evidence type="ECO:0000256" key="2">
    <source>
        <dbReference type="ARBA" id="ARBA00004876"/>
    </source>
</evidence>
<evidence type="ECO:0000313" key="16">
    <source>
        <dbReference type="Proteomes" id="UP000233534"/>
    </source>
</evidence>
<dbReference type="EMBL" id="CP025197">
    <property type="protein sequence ID" value="AUG59036.1"/>
    <property type="molecule type" value="Genomic_DNA"/>
</dbReference>
<dbReference type="GO" id="GO:0006535">
    <property type="term" value="P:cysteine biosynthetic process from serine"/>
    <property type="evidence" value="ECO:0007669"/>
    <property type="project" value="InterPro"/>
</dbReference>
<dbReference type="AlphaFoldDB" id="A0A2K9EB90"/>
<comment type="subcellular location">
    <subcellularLocation>
        <location evidence="1">Cytoplasm</location>
    </subcellularLocation>
</comment>
<evidence type="ECO:0000313" key="15">
    <source>
        <dbReference type="EMBL" id="AUG59036.1"/>
    </source>
</evidence>
<evidence type="ECO:0000256" key="7">
    <source>
        <dbReference type="ARBA" id="ARBA00022605"/>
    </source>
</evidence>
<dbReference type="InterPro" id="IPR045304">
    <property type="entry name" value="LbH_SAT"/>
</dbReference>
<name>A0A2K9EB90_9FIRM</name>
<keyword evidence="8 13" id="KW-0808">Transferase</keyword>
<dbReference type="PIRSF" id="PIRSF000441">
    <property type="entry name" value="CysE"/>
    <property type="match status" value="1"/>
</dbReference>
<dbReference type="UniPathway" id="UPA00136">
    <property type="reaction ID" value="UER00199"/>
</dbReference>
<dbReference type="InterPro" id="IPR053376">
    <property type="entry name" value="Serine_acetyltransferase"/>
</dbReference>
<dbReference type="Gene3D" id="1.10.3130.10">
    <property type="entry name" value="serine acetyltransferase, domain 1"/>
    <property type="match status" value="1"/>
</dbReference>
<dbReference type="InterPro" id="IPR042122">
    <property type="entry name" value="Ser_AcTrfase_N_sf"/>
</dbReference>
<comment type="similarity">
    <text evidence="3 13">Belongs to the transferase hexapeptide repeat family.</text>
</comment>
<dbReference type="FunFam" id="1.10.3130.10:FF:000003">
    <property type="entry name" value="Serine acetyltransferase"/>
    <property type="match status" value="1"/>
</dbReference>
<dbReference type="InterPro" id="IPR011004">
    <property type="entry name" value="Trimer_LpxA-like_sf"/>
</dbReference>
<evidence type="ECO:0000256" key="1">
    <source>
        <dbReference type="ARBA" id="ARBA00004496"/>
    </source>
</evidence>
<evidence type="ECO:0000256" key="8">
    <source>
        <dbReference type="ARBA" id="ARBA00022679"/>
    </source>
</evidence>
<dbReference type="InterPro" id="IPR001451">
    <property type="entry name" value="Hexapep"/>
</dbReference>
<dbReference type="Proteomes" id="UP000233534">
    <property type="component" value="Chromosome"/>
</dbReference>
<dbReference type="GO" id="GO:0005737">
    <property type="term" value="C:cytoplasm"/>
    <property type="evidence" value="ECO:0007669"/>
    <property type="project" value="UniProtKB-SubCell"/>
</dbReference>
<keyword evidence="7" id="KW-0028">Amino-acid biosynthesis</keyword>
<evidence type="ECO:0000256" key="5">
    <source>
        <dbReference type="ARBA" id="ARBA00018522"/>
    </source>
</evidence>
<evidence type="ECO:0000256" key="13">
    <source>
        <dbReference type="PIRNR" id="PIRNR000441"/>
    </source>
</evidence>
<comment type="pathway">
    <text evidence="2">Amino-acid biosynthesis; L-cysteine biosynthesis; L-cysteine from L-serine: step 1/2.</text>
</comment>
<dbReference type="Gene3D" id="2.160.10.10">
    <property type="entry name" value="Hexapeptide repeat proteins"/>
    <property type="match status" value="1"/>
</dbReference>
<keyword evidence="10" id="KW-0198">Cysteine biosynthesis</keyword>
<accession>A0A2K9EB90</accession>
<dbReference type="CDD" id="cd03354">
    <property type="entry name" value="LbH_SAT"/>
    <property type="match status" value="1"/>
</dbReference>
<evidence type="ECO:0000256" key="10">
    <source>
        <dbReference type="ARBA" id="ARBA00023192"/>
    </source>
</evidence>
<protein>
    <recommendedName>
        <fullName evidence="5 13">Serine acetyltransferase</fullName>
        <ecNumber evidence="4 13">2.3.1.30</ecNumber>
    </recommendedName>
</protein>
<evidence type="ECO:0000256" key="9">
    <source>
        <dbReference type="ARBA" id="ARBA00022737"/>
    </source>
</evidence>
<dbReference type="PANTHER" id="PTHR42811">
    <property type="entry name" value="SERINE ACETYLTRANSFERASE"/>
    <property type="match status" value="1"/>
</dbReference>
<proteinExistence type="inferred from homology"/>
<dbReference type="Pfam" id="PF06426">
    <property type="entry name" value="SATase_N"/>
    <property type="match status" value="1"/>
</dbReference>
<evidence type="ECO:0000256" key="3">
    <source>
        <dbReference type="ARBA" id="ARBA00007274"/>
    </source>
</evidence>
<dbReference type="GO" id="GO:0009001">
    <property type="term" value="F:serine O-acetyltransferase activity"/>
    <property type="evidence" value="ECO:0007669"/>
    <property type="project" value="UniProtKB-EC"/>
</dbReference>